<gene>
    <name evidence="2" type="ORF">A2678_01040</name>
</gene>
<feature type="transmembrane region" description="Helical" evidence="1">
    <location>
        <begin position="7"/>
        <end position="29"/>
    </location>
</feature>
<keyword evidence="1" id="KW-1133">Transmembrane helix</keyword>
<name>A0A1F6CIP9_9BACT</name>
<dbReference type="AlphaFoldDB" id="A0A1F6CIP9"/>
<evidence type="ECO:0000256" key="1">
    <source>
        <dbReference type="SAM" id="Phobius"/>
    </source>
</evidence>
<protein>
    <submittedName>
        <fullName evidence="2">Uncharacterized protein</fullName>
    </submittedName>
</protein>
<dbReference type="Proteomes" id="UP000178815">
    <property type="component" value="Unassembled WGS sequence"/>
</dbReference>
<dbReference type="STRING" id="1798481.A2678_01040"/>
<evidence type="ECO:0000313" key="3">
    <source>
        <dbReference type="Proteomes" id="UP000178815"/>
    </source>
</evidence>
<proteinExistence type="predicted"/>
<evidence type="ECO:0000313" key="2">
    <source>
        <dbReference type="EMBL" id="OGG49035.1"/>
    </source>
</evidence>
<sequence>MRKILTVGTIFVSGIAVATLLAVVFFSLFRPVSYAQTSPDVKDDQKMLVILANFKDTTVLSPNPEQVLKTMDLVNQFYQENSYYNAAIDRGIKVTGVKNPDRGADVVGVYTLPISNDCSFSPVAGAAISAANNDVDLTQYTGVVILAPFNCPWSGTDFPVTLQFAAKNGPVSLFVNEAGLPSPYTDAQIEPSAQTIAHEIGHALGLGHADMLDCGDVALAGTCTDVPYLGYFGIMGYTVTDIDAIQREVLGWLSSSNIQTVTSSGRYTIEPLETASNGVKVLKIPRVTSKIKTQYTVDGSTETCDSAVSTACKYPYFYIEYRQPIGFDTRLPSKIFTGALVHIGPGGPTALPNP</sequence>
<accession>A0A1F6CIP9</accession>
<keyword evidence="1" id="KW-0812">Transmembrane</keyword>
<dbReference type="InterPro" id="IPR024079">
    <property type="entry name" value="MetalloPept_cat_dom_sf"/>
</dbReference>
<reference evidence="2 3" key="1">
    <citation type="journal article" date="2016" name="Nat. Commun.">
        <title>Thousands of microbial genomes shed light on interconnected biogeochemical processes in an aquifer system.</title>
        <authorList>
            <person name="Anantharaman K."/>
            <person name="Brown C.T."/>
            <person name="Hug L.A."/>
            <person name="Sharon I."/>
            <person name="Castelle C.J."/>
            <person name="Probst A.J."/>
            <person name="Thomas B.C."/>
            <person name="Singh A."/>
            <person name="Wilkins M.J."/>
            <person name="Karaoz U."/>
            <person name="Brodie E.L."/>
            <person name="Williams K.H."/>
            <person name="Hubbard S.S."/>
            <person name="Banfield J.F."/>
        </authorList>
    </citation>
    <scope>NUCLEOTIDE SEQUENCE [LARGE SCALE GENOMIC DNA]</scope>
</reference>
<comment type="caution">
    <text evidence="2">The sequence shown here is derived from an EMBL/GenBank/DDBJ whole genome shotgun (WGS) entry which is preliminary data.</text>
</comment>
<organism evidence="2 3">
    <name type="scientific">Candidatus Kaiserbacteria bacterium RIFCSPHIGHO2_01_FULL_53_31</name>
    <dbReference type="NCBI Taxonomy" id="1798481"/>
    <lineage>
        <taxon>Bacteria</taxon>
        <taxon>Candidatus Kaiseribacteriota</taxon>
    </lineage>
</organism>
<dbReference type="EMBL" id="MFKU01000005">
    <property type="protein sequence ID" value="OGG49035.1"/>
    <property type="molecule type" value="Genomic_DNA"/>
</dbReference>
<dbReference type="Gene3D" id="3.40.390.10">
    <property type="entry name" value="Collagenase (Catalytic Domain)"/>
    <property type="match status" value="1"/>
</dbReference>
<dbReference type="SUPFAM" id="SSF55486">
    <property type="entry name" value="Metalloproteases ('zincins'), catalytic domain"/>
    <property type="match status" value="1"/>
</dbReference>
<dbReference type="GO" id="GO:0008237">
    <property type="term" value="F:metallopeptidase activity"/>
    <property type="evidence" value="ECO:0007669"/>
    <property type="project" value="InterPro"/>
</dbReference>
<keyword evidence="1" id="KW-0472">Membrane</keyword>